<evidence type="ECO:0000313" key="5">
    <source>
        <dbReference type="Proteomes" id="UP001168478"/>
    </source>
</evidence>
<evidence type="ECO:0000313" key="4">
    <source>
        <dbReference type="Proteomes" id="UP001167831"/>
    </source>
</evidence>
<evidence type="ECO:0000256" key="1">
    <source>
        <dbReference type="SAM" id="MobiDB-lite"/>
    </source>
</evidence>
<reference evidence="3" key="1">
    <citation type="submission" date="2023-06" db="EMBL/GenBank/DDBJ databases">
        <authorList>
            <person name="Zeman M."/>
            <person name="Kubasova T."/>
            <person name="Jahodarova E."/>
            <person name="Nykrynova M."/>
            <person name="Rychlik I."/>
        </authorList>
    </citation>
    <scope>NUCLEOTIDE SEQUENCE</scope>
    <source>
        <strain evidence="3">ET15</strain>
        <strain evidence="2">ET37</strain>
    </source>
</reference>
<dbReference type="EMBL" id="JAUEIE010000002">
    <property type="protein sequence ID" value="MDN0022086.1"/>
    <property type="molecule type" value="Genomic_DNA"/>
</dbReference>
<feature type="compositionally biased region" description="Polar residues" evidence="1">
    <location>
        <begin position="1"/>
        <end position="13"/>
    </location>
</feature>
<dbReference type="EMBL" id="JAUEIF010000002">
    <property type="protein sequence ID" value="MDN0024521.1"/>
    <property type="molecule type" value="Genomic_DNA"/>
</dbReference>
<dbReference type="Gene3D" id="3.40.470.10">
    <property type="entry name" value="Uracil-DNA glycosylase-like domain"/>
    <property type="match status" value="1"/>
</dbReference>
<dbReference type="CDD" id="cd10032">
    <property type="entry name" value="UDG-F6_HDG"/>
    <property type="match status" value="1"/>
</dbReference>
<proteinExistence type="predicted"/>
<accession>A0AAW7JU90</accession>
<protein>
    <submittedName>
        <fullName evidence="3">Uracil-DNA glycosylase family protein</fullName>
    </submittedName>
</protein>
<organism evidence="3 5">
    <name type="scientific">Leyella lascolaii</name>
    <dbReference type="NCBI Taxonomy" id="1776379"/>
    <lineage>
        <taxon>Bacteria</taxon>
        <taxon>Pseudomonadati</taxon>
        <taxon>Bacteroidota</taxon>
        <taxon>Bacteroidia</taxon>
        <taxon>Bacteroidales</taxon>
        <taxon>Prevotellaceae</taxon>
        <taxon>Leyella</taxon>
    </lineage>
</organism>
<dbReference type="AlphaFoldDB" id="A0AAW7JU90"/>
<dbReference type="InterPro" id="IPR036895">
    <property type="entry name" value="Uracil-DNA_glycosylase-like_sf"/>
</dbReference>
<dbReference type="RefSeq" id="WP_289824749.1">
    <property type="nucleotide sequence ID" value="NZ_JAUEIE010000002.1"/>
</dbReference>
<dbReference type="Proteomes" id="UP001168478">
    <property type="component" value="Unassembled WGS sequence"/>
</dbReference>
<comment type="caution">
    <text evidence="3">The sequence shown here is derived from an EMBL/GenBank/DDBJ whole genome shotgun (WGS) entry which is preliminary data.</text>
</comment>
<feature type="region of interest" description="Disordered" evidence="1">
    <location>
        <begin position="1"/>
        <end position="22"/>
    </location>
</feature>
<name>A0AAW7JU90_9BACT</name>
<dbReference type="Proteomes" id="UP001167831">
    <property type="component" value="Unassembled WGS sequence"/>
</dbReference>
<evidence type="ECO:0000313" key="2">
    <source>
        <dbReference type="EMBL" id="MDN0022086.1"/>
    </source>
</evidence>
<reference evidence="3" key="2">
    <citation type="submission" date="2023-08" db="EMBL/GenBank/DDBJ databases">
        <title>Identification and characterization of horizontal gene transfer across gut microbiota members of farm animals based on homology search.</title>
        <authorList>
            <person name="Schwarzerova J."/>
            <person name="Nykrynova M."/>
            <person name="Jureckova K."/>
            <person name="Cejkova D."/>
            <person name="Rychlik I."/>
        </authorList>
    </citation>
    <scope>NUCLEOTIDE SEQUENCE</scope>
    <source>
        <strain evidence="3">ET15</strain>
        <strain evidence="2">ET37</strain>
    </source>
</reference>
<sequence>MSTRAQPTHSLPSDGQPPVERHPFEPFLPEGCRLLMLGSFPPAEKRWAMRFYYPNFTNDMWRIFGLCFHDDKMFFVDEEHKTFRLQLIERLLRERRIGLYDTACAVRRLKNTASDKDLEVVEATDLKSMLRSLPECRAVAVTGQKACDVLSECFGIERQPAVGACADFRFDGRTLRLYRMPSSSRAYPMKVERKAEFYKPMFSRETSL</sequence>
<gene>
    <name evidence="2" type="ORF">QVN81_03480</name>
    <name evidence="3" type="ORF">QVN84_03120</name>
</gene>
<evidence type="ECO:0000313" key="3">
    <source>
        <dbReference type="EMBL" id="MDN0024521.1"/>
    </source>
</evidence>
<dbReference type="SUPFAM" id="SSF52141">
    <property type="entry name" value="Uracil-DNA glycosylase-like"/>
    <property type="match status" value="1"/>
</dbReference>
<keyword evidence="4" id="KW-1185">Reference proteome</keyword>